<keyword evidence="3" id="KW-1185">Reference proteome</keyword>
<dbReference type="Proteomes" id="UP001152622">
    <property type="component" value="Chromosome 7"/>
</dbReference>
<feature type="region of interest" description="Disordered" evidence="1">
    <location>
        <begin position="163"/>
        <end position="226"/>
    </location>
</feature>
<dbReference type="SUPFAM" id="SSF52266">
    <property type="entry name" value="SGNH hydrolase"/>
    <property type="match status" value="1"/>
</dbReference>
<organism evidence="2 3">
    <name type="scientific">Synaphobranchus kaupii</name>
    <name type="common">Kaup's arrowtooth eel</name>
    <dbReference type="NCBI Taxonomy" id="118154"/>
    <lineage>
        <taxon>Eukaryota</taxon>
        <taxon>Metazoa</taxon>
        <taxon>Chordata</taxon>
        <taxon>Craniata</taxon>
        <taxon>Vertebrata</taxon>
        <taxon>Euteleostomi</taxon>
        <taxon>Actinopterygii</taxon>
        <taxon>Neopterygii</taxon>
        <taxon>Teleostei</taxon>
        <taxon>Anguilliformes</taxon>
        <taxon>Synaphobranchidae</taxon>
        <taxon>Synaphobranchus</taxon>
    </lineage>
</organism>
<evidence type="ECO:0000313" key="2">
    <source>
        <dbReference type="EMBL" id="KAJ8354221.1"/>
    </source>
</evidence>
<proteinExistence type="predicted"/>
<dbReference type="AlphaFoldDB" id="A0A9Q1FA64"/>
<name>A0A9Q1FA64_SYNKA</name>
<sequence length="249" mass="28102">MHSQLQRNKDQTNDADNPPKTAILIDSNGKLLNHRQLFPCHRVTHTDSALQLLCQDHQGDPDNIIIHTGTNNLHRKGQHISEAVVKVAIKAHGEFPRAKITISPLLPQTDFPFDLITKINRDITTECTKLTSVNIAHHPTLTHEHLYYHVHLSRENVWMFAEDQRDNSQRRSSSHTSHERNTTTGPETPPHATHMKGEENLAELSPSEPSPAEPSPVQAGQTNFQSRGSCATLLQLRLDIRQDKDTQLH</sequence>
<evidence type="ECO:0000256" key="1">
    <source>
        <dbReference type="SAM" id="MobiDB-lite"/>
    </source>
</evidence>
<protein>
    <submittedName>
        <fullName evidence="2">Uncharacterized protein</fullName>
    </submittedName>
</protein>
<reference evidence="2" key="1">
    <citation type="journal article" date="2023" name="Science">
        <title>Genome structures resolve the early diversification of teleost fishes.</title>
        <authorList>
            <person name="Parey E."/>
            <person name="Louis A."/>
            <person name="Montfort J."/>
            <person name="Bouchez O."/>
            <person name="Roques C."/>
            <person name="Iampietro C."/>
            <person name="Lluch J."/>
            <person name="Castinel A."/>
            <person name="Donnadieu C."/>
            <person name="Desvignes T."/>
            <person name="Floi Bucao C."/>
            <person name="Jouanno E."/>
            <person name="Wen M."/>
            <person name="Mejri S."/>
            <person name="Dirks R."/>
            <person name="Jansen H."/>
            <person name="Henkel C."/>
            <person name="Chen W.J."/>
            <person name="Zahm M."/>
            <person name="Cabau C."/>
            <person name="Klopp C."/>
            <person name="Thompson A.W."/>
            <person name="Robinson-Rechavi M."/>
            <person name="Braasch I."/>
            <person name="Lecointre G."/>
            <person name="Bobe J."/>
            <person name="Postlethwait J.H."/>
            <person name="Berthelot C."/>
            <person name="Roest Crollius H."/>
            <person name="Guiguen Y."/>
        </authorList>
    </citation>
    <scope>NUCLEOTIDE SEQUENCE</scope>
    <source>
        <strain evidence="2">WJC10195</strain>
    </source>
</reference>
<dbReference type="EMBL" id="JAINUF010000007">
    <property type="protein sequence ID" value="KAJ8354221.1"/>
    <property type="molecule type" value="Genomic_DNA"/>
</dbReference>
<accession>A0A9Q1FA64</accession>
<evidence type="ECO:0000313" key="3">
    <source>
        <dbReference type="Proteomes" id="UP001152622"/>
    </source>
</evidence>
<feature type="region of interest" description="Disordered" evidence="1">
    <location>
        <begin position="1"/>
        <end position="21"/>
    </location>
</feature>
<gene>
    <name evidence="2" type="ORF">SKAU_G00217880</name>
</gene>
<comment type="caution">
    <text evidence="2">The sequence shown here is derived from an EMBL/GenBank/DDBJ whole genome shotgun (WGS) entry which is preliminary data.</text>
</comment>
<dbReference type="InterPro" id="IPR036514">
    <property type="entry name" value="SGNH_hydro_sf"/>
</dbReference>
<dbReference type="OrthoDB" id="10056446at2759"/>
<dbReference type="Gene3D" id="3.40.50.1110">
    <property type="entry name" value="SGNH hydrolase"/>
    <property type="match status" value="1"/>
</dbReference>